<sequence length="89" mass="10415">MSRMSKTSASYIRIADKIIFTYAELVPGNNHEFNKKNKGVPVAAVHYEKLDEYIILRDGHEKPLRIDDPKKFIRSIRRLNKDCEIINKL</sequence>
<reference evidence="2" key="1">
    <citation type="submission" date="2019-11" db="EMBL/GenBank/DDBJ databases">
        <title>Escherichia coli 1916D6.</title>
        <authorList>
            <person name="Yao H."/>
            <person name="Du X."/>
            <person name="Yu R."/>
            <person name="Li A."/>
        </authorList>
    </citation>
    <scope>NUCLEOTIDE SEQUENCE [LARGE SCALE GENOMIC DNA]</scope>
    <source>
        <strain evidence="2">19110F47</strain>
    </source>
</reference>
<dbReference type="RefSeq" id="WP_154320474.1">
    <property type="nucleotide sequence ID" value="NZ_CP046045.1"/>
</dbReference>
<evidence type="ECO:0000313" key="1">
    <source>
        <dbReference type="EMBL" id="QGM27115.1"/>
    </source>
</evidence>
<dbReference type="AlphaFoldDB" id="A0AAP9GUH1"/>
<dbReference type="Proteomes" id="UP000405075">
    <property type="component" value="Chromosome"/>
</dbReference>
<dbReference type="EMBL" id="CP046045">
    <property type="protein sequence ID" value="QGM27115.1"/>
    <property type="molecule type" value="Genomic_DNA"/>
</dbReference>
<accession>A0AAP9GUH1</accession>
<evidence type="ECO:0000313" key="2">
    <source>
        <dbReference type="Proteomes" id="UP000405075"/>
    </source>
</evidence>
<gene>
    <name evidence="1" type="ORF">GJD93_05215</name>
</gene>
<protein>
    <submittedName>
        <fullName evidence="1">Uncharacterized protein</fullName>
    </submittedName>
</protein>
<proteinExistence type="predicted"/>
<organism evidence="1 2">
    <name type="scientific">Acinetobacter towneri</name>
    <dbReference type="NCBI Taxonomy" id="202956"/>
    <lineage>
        <taxon>Bacteria</taxon>
        <taxon>Pseudomonadati</taxon>
        <taxon>Pseudomonadota</taxon>
        <taxon>Gammaproteobacteria</taxon>
        <taxon>Moraxellales</taxon>
        <taxon>Moraxellaceae</taxon>
        <taxon>Acinetobacter</taxon>
    </lineage>
</organism>
<name>A0AAP9GUH1_9GAMM</name>